<feature type="domain" description="Integrase catalytic" evidence="3">
    <location>
        <begin position="560"/>
        <end position="733"/>
    </location>
</feature>
<evidence type="ECO:0000313" key="5">
    <source>
        <dbReference type="Proteomes" id="UP000236291"/>
    </source>
</evidence>
<dbReference type="Pfam" id="PF14244">
    <property type="entry name" value="Retrotran_gag_3"/>
    <property type="match status" value="1"/>
</dbReference>
<protein>
    <submittedName>
        <fullName evidence="4">Retrovirus-related Pol polyprotein from transposon TNT 1-94</fullName>
    </submittedName>
</protein>
<dbReference type="GO" id="GO:0015074">
    <property type="term" value="P:DNA integration"/>
    <property type="evidence" value="ECO:0007669"/>
    <property type="project" value="InterPro"/>
</dbReference>
<keyword evidence="1" id="KW-0064">Aspartyl protease</keyword>
<dbReference type="PROSITE" id="PS50994">
    <property type="entry name" value="INTEGRASE"/>
    <property type="match status" value="1"/>
</dbReference>
<dbReference type="EMBL" id="ASHM01011544">
    <property type="protein sequence ID" value="PNX93476.1"/>
    <property type="molecule type" value="Genomic_DNA"/>
</dbReference>
<dbReference type="InterPro" id="IPR012337">
    <property type="entry name" value="RNaseH-like_sf"/>
</dbReference>
<dbReference type="SUPFAM" id="SSF53098">
    <property type="entry name" value="Ribonuclease H-like"/>
    <property type="match status" value="1"/>
</dbReference>
<dbReference type="InterPro" id="IPR043502">
    <property type="entry name" value="DNA/RNA_pol_sf"/>
</dbReference>
<dbReference type="GO" id="GO:0003676">
    <property type="term" value="F:nucleic acid binding"/>
    <property type="evidence" value="ECO:0007669"/>
    <property type="project" value="InterPro"/>
</dbReference>
<dbReference type="Pfam" id="PF07727">
    <property type="entry name" value="RVT_2"/>
    <property type="match status" value="1"/>
</dbReference>
<dbReference type="InterPro" id="IPR057670">
    <property type="entry name" value="SH3_retrovirus"/>
</dbReference>
<dbReference type="PANTHER" id="PTHR11439">
    <property type="entry name" value="GAG-POL-RELATED RETROTRANSPOSON"/>
    <property type="match status" value="1"/>
</dbReference>
<proteinExistence type="predicted"/>
<dbReference type="Pfam" id="PF13976">
    <property type="entry name" value="gag_pre-integrs"/>
    <property type="match status" value="1"/>
</dbReference>
<keyword evidence="1" id="KW-0645">Protease</keyword>
<feature type="region of interest" description="Disordered" evidence="2">
    <location>
        <begin position="895"/>
        <end position="915"/>
    </location>
</feature>
<gene>
    <name evidence="4" type="ORF">L195_g016630</name>
</gene>
<organism evidence="4 5">
    <name type="scientific">Trifolium pratense</name>
    <name type="common">Red clover</name>
    <dbReference type="NCBI Taxonomy" id="57577"/>
    <lineage>
        <taxon>Eukaryota</taxon>
        <taxon>Viridiplantae</taxon>
        <taxon>Streptophyta</taxon>
        <taxon>Embryophyta</taxon>
        <taxon>Tracheophyta</taxon>
        <taxon>Spermatophyta</taxon>
        <taxon>Magnoliopsida</taxon>
        <taxon>eudicotyledons</taxon>
        <taxon>Gunneridae</taxon>
        <taxon>Pentapetalae</taxon>
        <taxon>rosids</taxon>
        <taxon>fabids</taxon>
        <taxon>Fabales</taxon>
        <taxon>Fabaceae</taxon>
        <taxon>Papilionoideae</taxon>
        <taxon>50 kb inversion clade</taxon>
        <taxon>NPAAA clade</taxon>
        <taxon>Hologalegina</taxon>
        <taxon>IRL clade</taxon>
        <taxon>Trifolieae</taxon>
        <taxon>Trifolium</taxon>
    </lineage>
</organism>
<comment type="caution">
    <text evidence="4">The sequence shown here is derived from an EMBL/GenBank/DDBJ whole genome shotgun (WGS) entry which is preliminary data.</text>
</comment>
<accession>A0A2K3MRU3</accession>
<dbReference type="GO" id="GO:0004190">
    <property type="term" value="F:aspartic-type endopeptidase activity"/>
    <property type="evidence" value="ECO:0007669"/>
    <property type="project" value="UniProtKB-KW"/>
</dbReference>
<evidence type="ECO:0000259" key="3">
    <source>
        <dbReference type="PROSITE" id="PS50994"/>
    </source>
</evidence>
<dbReference type="InterPro" id="IPR054722">
    <property type="entry name" value="PolX-like_BBD"/>
</dbReference>
<dbReference type="InterPro" id="IPR036397">
    <property type="entry name" value="RNaseH_sf"/>
</dbReference>
<dbReference type="PANTHER" id="PTHR11439:SF462">
    <property type="match status" value="1"/>
</dbReference>
<dbReference type="Pfam" id="PF22936">
    <property type="entry name" value="Pol_BBD"/>
    <property type="match status" value="1"/>
</dbReference>
<dbReference type="SUPFAM" id="SSF56672">
    <property type="entry name" value="DNA/RNA polymerases"/>
    <property type="match status" value="1"/>
</dbReference>
<keyword evidence="1" id="KW-0378">Hydrolase</keyword>
<dbReference type="InterPro" id="IPR001584">
    <property type="entry name" value="Integrase_cat-core"/>
</dbReference>
<evidence type="ECO:0000313" key="4">
    <source>
        <dbReference type="EMBL" id="PNX93476.1"/>
    </source>
</evidence>
<dbReference type="Gene3D" id="3.30.420.10">
    <property type="entry name" value="Ribonuclease H-like superfamily/Ribonuclease H"/>
    <property type="match status" value="1"/>
</dbReference>
<dbReference type="InterPro" id="IPR029472">
    <property type="entry name" value="Copia-like_N"/>
</dbReference>
<dbReference type="Proteomes" id="UP000236291">
    <property type="component" value="Unassembled WGS sequence"/>
</dbReference>
<reference evidence="4 5" key="2">
    <citation type="journal article" date="2017" name="Front. Plant Sci.">
        <title>Gene Classification and Mining of Molecular Markers Useful in Red Clover (Trifolium pratense) Breeding.</title>
        <authorList>
            <person name="Istvanek J."/>
            <person name="Dluhosova J."/>
            <person name="Dluhos P."/>
            <person name="Patkova L."/>
            <person name="Nedelnik J."/>
            <person name="Repkova J."/>
        </authorList>
    </citation>
    <scope>NUCLEOTIDE SEQUENCE [LARGE SCALE GENOMIC DNA]</scope>
    <source>
        <strain evidence="5">cv. Tatra</strain>
        <tissue evidence="4">Young leaves</tissue>
    </source>
</reference>
<feature type="compositionally biased region" description="Low complexity" evidence="2">
    <location>
        <begin position="901"/>
        <end position="915"/>
    </location>
</feature>
<feature type="region of interest" description="Disordered" evidence="2">
    <location>
        <begin position="1"/>
        <end position="22"/>
    </location>
</feature>
<dbReference type="Pfam" id="PF25597">
    <property type="entry name" value="SH3_retrovirus"/>
    <property type="match status" value="1"/>
</dbReference>
<dbReference type="CDD" id="cd09272">
    <property type="entry name" value="RNase_HI_RT_Ty1"/>
    <property type="match status" value="1"/>
</dbReference>
<feature type="compositionally biased region" description="Polar residues" evidence="2">
    <location>
        <begin position="1"/>
        <end position="14"/>
    </location>
</feature>
<sequence>MAGNSSDGDLQKNSSDGDKGKKQIPLATSSPYYLHPSDHPGMNICPLILKGDNYPEWETSMRNAFRAKRKLGFLDGTITVPAVDGSEIEDWWSVNSMLVAWIINSIDSSLRSTITYYDTVKELWEDLKQRFSVGNGPRILQLRSELARFDQNGQSVASYYGHLKKIWDELSTYLTKRACTCGKCDCKWAANLSKEREDERVHQFLMGLDDDLYGTLRSNIIAQDPLPSLNRVYSLVVQEERHKTMTKGREARNEAVAFAVRGGSSNRGGAKGYSDKTSCSHCGKPHEVSNCFKIIGYPEWWNNGRGNGKNTGKGKSNFGVGKGTPGVANAAQSATPSFSASPVLTTQDKNAVGPTLTDDQWNTVLNMLKSLNNKPSSNEKLSGKSFSPWILDTGASYHMTGDKCLLTDLSDIFPSPIIMPDGGHVNAVQAGTATLGDNLTIQHVLYVPRLTCNLISFSKLIKDLNCVVTLTDKLCVIQDHISRMVIGVGEERDGVYWLRSMAPTNRLCHATDADSYQVWHRRLGHPSSQIVCLLPGVSNNNCSRNKDEPCDVCFKAKQTRTSFPISSSKADDLFELIHCDVWGPYSVPSSCGASYFLTIVDDHSRGVWIYLMANKTEVAKLIKNFCAMTQTQFNKIVKRIRSDNGTEFTSLRNYFATQGISFETSCVGTPQQNGRAERKHRHILNVARALRFQANLPIEFWGECILTAGYLINRTPTSALQGKTPYHVIFGHNPIYNHIKTFGCLCFASKIPRDRDKFAPRSRKCIFVGYPYGKKGWRLYDIDTRDYFNSRDVVFYENHFPYKHSISSSPTATNTVHPAVYDMEFVVHTTSQDATFPPPIQEQVSTTNNDIDMLEVRGSDHVMTDPATISSDSNVRRSTRVRQQSVRLRDHVCHTARRFDPPSASSSQSPPSGTTPYPIANYVTCNNFSTSHSRFLAAVTAGFEPTRFSEAVRYSPWRDAMRKEIEALENNGTWTIEDLPPGKKTIGCKWVYKIKYNSNGTIERHKARLVVLGNNQVAGVDFNETFAPVAKMVSIRVFLAVAVIHGWELHQMDVHNAFLHGDLDEEVYMCLPPGFSGVSPGKVCRLRKSLYGLRQAPRNWFSKLASALKSFGFVQSYADYSLFSLERHGIVLHILVYVDDLIIAGNDSAAIANFKAYLSTCFHMKDLGTLKYFLGLEIARGPDGLFISQRKYALDIISEAGLLGAKPCDFPMEQNHQLALDTSPNLEHPDCYRRLVGRLIYLTITRPELCYAVHTLAQFMQSPKEAHWNSALRILHYLKGHPGQGLFLSKDSSLQLTAYCDSDYATCPLTRRSLTGYFIMLGVSPVSWKTKKQPTVSRSSAEAEYRSMATTSCELIWLKSLLKSLGVRHSMPMRLFCDSQAALHIAANPVFHERTKHIEVDCHFVRDQIQAGNIATFYVRTNMQLADIFTKALGKQQFQFLLSKLGIRNLHAPT</sequence>
<name>A0A2K3MRU3_TRIPR</name>
<evidence type="ECO:0000256" key="1">
    <source>
        <dbReference type="ARBA" id="ARBA00022750"/>
    </source>
</evidence>
<dbReference type="Pfam" id="PF00665">
    <property type="entry name" value="rve"/>
    <property type="match status" value="1"/>
</dbReference>
<reference evidence="4 5" key="1">
    <citation type="journal article" date="2014" name="Am. J. Bot.">
        <title>Genome assembly and annotation for red clover (Trifolium pratense; Fabaceae).</title>
        <authorList>
            <person name="Istvanek J."/>
            <person name="Jaros M."/>
            <person name="Krenek A."/>
            <person name="Repkova J."/>
        </authorList>
    </citation>
    <scope>NUCLEOTIDE SEQUENCE [LARGE SCALE GENOMIC DNA]</scope>
    <source>
        <strain evidence="5">cv. Tatra</strain>
        <tissue evidence="4">Young leaves</tissue>
    </source>
</reference>
<feature type="compositionally biased region" description="Polar residues" evidence="2">
    <location>
        <begin position="330"/>
        <end position="341"/>
    </location>
</feature>
<feature type="region of interest" description="Disordered" evidence="2">
    <location>
        <begin position="311"/>
        <end position="341"/>
    </location>
</feature>
<dbReference type="InterPro" id="IPR025724">
    <property type="entry name" value="GAG-pre-integrase_dom"/>
</dbReference>
<dbReference type="InterPro" id="IPR013103">
    <property type="entry name" value="RVT_2"/>
</dbReference>
<dbReference type="ExpressionAtlas" id="A0A2K3MRU3">
    <property type="expression patterns" value="baseline"/>
</dbReference>
<evidence type="ECO:0000256" key="2">
    <source>
        <dbReference type="SAM" id="MobiDB-lite"/>
    </source>
</evidence>